<reference evidence="1" key="2">
    <citation type="submission" date="2012-05" db="EMBL/GenBank/DDBJ databases">
        <title>Annotation of the Genome Sequence of Fusarium oxysporum HDV247.</title>
        <authorList>
            <consortium name="The Broad Institute Genomics Platform"/>
            <person name="Ma L.-J."/>
            <person name="Corby-Kistler H."/>
            <person name="Broz K."/>
            <person name="Gale L.R."/>
            <person name="Jonkers W."/>
            <person name="O'Donnell K."/>
            <person name="Ploetz R."/>
            <person name="Steinberg C."/>
            <person name="Schwartz D.C."/>
            <person name="VanEtten H."/>
            <person name="Zhou S."/>
            <person name="Young S.K."/>
            <person name="Zeng Q."/>
            <person name="Gargeya S."/>
            <person name="Fitzgerald M."/>
            <person name="Abouelleil A."/>
            <person name="Alvarado L."/>
            <person name="Chapman S.B."/>
            <person name="Gainer-Dewar J."/>
            <person name="Goldberg J."/>
            <person name="Griggs A."/>
            <person name="Gujja S."/>
            <person name="Hansen M."/>
            <person name="Howarth C."/>
            <person name="Imamovic A."/>
            <person name="Ireland A."/>
            <person name="Larimer J."/>
            <person name="McCowan C."/>
            <person name="Murphy C."/>
            <person name="Pearson M."/>
            <person name="Poon T.W."/>
            <person name="Priest M."/>
            <person name="Roberts A."/>
            <person name="Saif S."/>
            <person name="Shea T."/>
            <person name="Sykes S."/>
            <person name="Wortman J."/>
            <person name="Nusbaum C."/>
            <person name="Birren B."/>
        </authorList>
    </citation>
    <scope>NUCLEOTIDE SEQUENCE</scope>
    <source>
        <strain evidence="1">HDV247</strain>
    </source>
</reference>
<name>W9NCX5_FUSOX</name>
<proteinExistence type="predicted"/>
<dbReference type="HOGENOM" id="CLU_3207658_0_0_1"/>
<sequence>MAFRSGHQARPMRCEPFLTLSQSTRGVVIHLTIGMLAKGGQFLQK</sequence>
<dbReference type="AlphaFoldDB" id="W9NCX5"/>
<dbReference type="EMBL" id="JH651047">
    <property type="protein sequence ID" value="EXA30534.1"/>
    <property type="molecule type" value="Genomic_DNA"/>
</dbReference>
<protein>
    <submittedName>
        <fullName evidence="1">Uncharacterized protein</fullName>
    </submittedName>
</protein>
<evidence type="ECO:0000313" key="1">
    <source>
        <dbReference type="EMBL" id="EXA30534.1"/>
    </source>
</evidence>
<dbReference type="Proteomes" id="UP000030751">
    <property type="component" value="Unassembled WGS sequence"/>
</dbReference>
<gene>
    <name evidence="1" type="ORF">FOVG_18102</name>
</gene>
<accession>W9NCX5</accession>
<organism evidence="1">
    <name type="scientific">Fusarium oxysporum f. sp. pisi HDV247</name>
    <dbReference type="NCBI Taxonomy" id="1080344"/>
    <lineage>
        <taxon>Eukaryota</taxon>
        <taxon>Fungi</taxon>
        <taxon>Dikarya</taxon>
        <taxon>Ascomycota</taxon>
        <taxon>Pezizomycotina</taxon>
        <taxon>Sordariomycetes</taxon>
        <taxon>Hypocreomycetidae</taxon>
        <taxon>Hypocreales</taxon>
        <taxon>Nectriaceae</taxon>
        <taxon>Fusarium</taxon>
        <taxon>Fusarium oxysporum species complex</taxon>
    </lineage>
</organism>
<reference evidence="1" key="1">
    <citation type="submission" date="2011-10" db="EMBL/GenBank/DDBJ databases">
        <title>The Genome Sequence of Fusarium oxysporum HDV247.</title>
        <authorList>
            <consortium name="The Broad Institute Genome Sequencing Platform"/>
            <person name="Ma L.-J."/>
            <person name="Gale L.R."/>
            <person name="Schwartz D.C."/>
            <person name="Zhou S."/>
            <person name="Corby-Kistler H."/>
            <person name="Young S.K."/>
            <person name="Zeng Q."/>
            <person name="Gargeya S."/>
            <person name="Fitzgerald M."/>
            <person name="Haas B."/>
            <person name="Abouelleil A."/>
            <person name="Alvarado L."/>
            <person name="Arachchi H.M."/>
            <person name="Berlin A."/>
            <person name="Brown A."/>
            <person name="Chapman S.B."/>
            <person name="Chen Z."/>
            <person name="Dunbar C."/>
            <person name="Freedman E."/>
            <person name="Gearin G."/>
            <person name="Goldberg J."/>
            <person name="Griggs A."/>
            <person name="Gujja S."/>
            <person name="Heiman D."/>
            <person name="Howarth C."/>
            <person name="Larson L."/>
            <person name="Lui A."/>
            <person name="MacDonald P.J.P."/>
            <person name="Montmayeur A."/>
            <person name="Murphy C."/>
            <person name="Neiman D."/>
            <person name="Pearson M."/>
            <person name="Priest M."/>
            <person name="Roberts A."/>
            <person name="Saif S."/>
            <person name="Shea T."/>
            <person name="Shenoy N."/>
            <person name="Sisk P."/>
            <person name="Stolte C."/>
            <person name="Sykes S."/>
            <person name="Wortman J."/>
            <person name="Nusbaum C."/>
            <person name="Birren B."/>
        </authorList>
    </citation>
    <scope>NUCLEOTIDE SEQUENCE [LARGE SCALE GENOMIC DNA]</scope>
    <source>
        <strain evidence="1">HDV247</strain>
    </source>
</reference>